<dbReference type="InterPro" id="IPR044839">
    <property type="entry name" value="NDR1-like"/>
</dbReference>
<dbReference type="AlphaFoldDB" id="A0A8T1ZH76"/>
<feature type="compositionally biased region" description="Low complexity" evidence="3">
    <location>
        <begin position="34"/>
        <end position="45"/>
    </location>
</feature>
<dbReference type="GO" id="GO:0098542">
    <property type="term" value="P:defense response to other organism"/>
    <property type="evidence" value="ECO:0007669"/>
    <property type="project" value="InterPro"/>
</dbReference>
<dbReference type="EMBL" id="JAEFBK010000010">
    <property type="protein sequence ID" value="KAG7558802.1"/>
    <property type="molecule type" value="Genomic_DNA"/>
</dbReference>
<keyword evidence="4" id="KW-0812">Transmembrane</keyword>
<feature type="region of interest" description="Disordered" evidence="3">
    <location>
        <begin position="1"/>
        <end position="165"/>
    </location>
</feature>
<keyword evidence="4" id="KW-1133">Transmembrane helix</keyword>
<dbReference type="GO" id="GO:0005886">
    <property type="term" value="C:plasma membrane"/>
    <property type="evidence" value="ECO:0007669"/>
    <property type="project" value="TreeGrafter"/>
</dbReference>
<accession>A0A8T1ZH76</accession>
<feature type="compositionally biased region" description="Polar residues" evidence="3">
    <location>
        <begin position="17"/>
        <end position="33"/>
    </location>
</feature>
<dbReference type="PANTHER" id="PTHR31234:SF42">
    <property type="entry name" value="LATE EMBRYOGENESIS ABUNDANT (LEA) HYDROXYPROLINE-RICH GLYCOPROTEIN FAMILY"/>
    <property type="match status" value="1"/>
</dbReference>
<sequence length="357" mass="40309">MSHHHHHETNPHFARIPSQNPHLKGGASTSQTSPHQPLIQPIPHQKNPHHKTTQPHPVAPPGILFKTRGRHREKPIQEPKHSVIPLPREDKLPPQKTPNSTERPLPLSLEDHQHQQLQQQQQRPPPPQRSGGGYGSTLPPIPKPSPWRTAPTPSPHHRGGPRLLPPSRETNAMTWSAAFCCAIFWVILILGGLIILIVYLVYRPRSPYMDISAANLNAAYLDMGFLLNGDLTILANVTNPSKKSSVEFSYVTFELYYYNTLIATQYIEPFNVPKKTSMFASVHLVSSQVQLQPTQSRELQRQIETGPVLLNLRGTFHARSYFGPLFRYSYWLHTHCSVSLNSPPSGAMRAKRCNTKR</sequence>
<keyword evidence="2 4" id="KW-0472">Membrane</keyword>
<gene>
    <name evidence="5" type="ORF">ISN45_Aa05g004310</name>
</gene>
<comment type="caution">
    <text evidence="5">The sequence shown here is derived from an EMBL/GenBank/DDBJ whole genome shotgun (WGS) entry which is preliminary data.</text>
</comment>
<dbReference type="PANTHER" id="PTHR31234">
    <property type="entry name" value="LATE EMBRYOGENESIS ABUNDANT (LEA) HYDROXYPROLINE-RICH GLYCOPROTEIN FAMILY"/>
    <property type="match status" value="1"/>
</dbReference>
<evidence type="ECO:0000313" key="6">
    <source>
        <dbReference type="Proteomes" id="UP000694240"/>
    </source>
</evidence>
<evidence type="ECO:0000256" key="1">
    <source>
        <dbReference type="ARBA" id="ARBA00004370"/>
    </source>
</evidence>
<feature type="transmembrane region" description="Helical" evidence="4">
    <location>
        <begin position="175"/>
        <end position="202"/>
    </location>
</feature>
<proteinExistence type="predicted"/>
<organism evidence="5 6">
    <name type="scientific">Arabidopsis thaliana x Arabidopsis arenosa</name>
    <dbReference type="NCBI Taxonomy" id="1240361"/>
    <lineage>
        <taxon>Eukaryota</taxon>
        <taxon>Viridiplantae</taxon>
        <taxon>Streptophyta</taxon>
        <taxon>Embryophyta</taxon>
        <taxon>Tracheophyta</taxon>
        <taxon>Spermatophyta</taxon>
        <taxon>Magnoliopsida</taxon>
        <taxon>eudicotyledons</taxon>
        <taxon>Gunneridae</taxon>
        <taxon>Pentapetalae</taxon>
        <taxon>rosids</taxon>
        <taxon>malvids</taxon>
        <taxon>Brassicales</taxon>
        <taxon>Brassicaceae</taxon>
        <taxon>Camelineae</taxon>
        <taxon>Arabidopsis</taxon>
    </lineage>
</organism>
<evidence type="ECO:0000313" key="5">
    <source>
        <dbReference type="EMBL" id="KAG7558802.1"/>
    </source>
</evidence>
<evidence type="ECO:0000256" key="4">
    <source>
        <dbReference type="SAM" id="Phobius"/>
    </source>
</evidence>
<name>A0A8T1ZH76_9BRAS</name>
<dbReference type="Proteomes" id="UP000694240">
    <property type="component" value="Chromosome 10"/>
</dbReference>
<evidence type="ECO:0000256" key="3">
    <source>
        <dbReference type="SAM" id="MobiDB-lite"/>
    </source>
</evidence>
<keyword evidence="6" id="KW-1185">Reference proteome</keyword>
<protein>
    <submittedName>
        <fullName evidence="5">Late embryogenesis abundant protein LEA_2 subgroup</fullName>
    </submittedName>
</protein>
<evidence type="ECO:0000256" key="2">
    <source>
        <dbReference type="ARBA" id="ARBA00023136"/>
    </source>
</evidence>
<comment type="subcellular location">
    <subcellularLocation>
        <location evidence="1">Membrane</location>
    </subcellularLocation>
</comment>
<reference evidence="5 6" key="1">
    <citation type="submission" date="2020-12" db="EMBL/GenBank/DDBJ databases">
        <title>Concerted genomic and epigenomic changes stabilize Arabidopsis allopolyploids.</title>
        <authorList>
            <person name="Chen Z."/>
        </authorList>
    </citation>
    <scope>NUCLEOTIDE SEQUENCE [LARGE SCALE GENOMIC DNA]</scope>
    <source>
        <strain evidence="5">Allo738</strain>
        <tissue evidence="5">Leaf</tissue>
    </source>
</reference>
<feature type="compositionally biased region" description="Basic and acidic residues" evidence="3">
    <location>
        <begin position="74"/>
        <end position="93"/>
    </location>
</feature>